<evidence type="ECO:0000313" key="3">
    <source>
        <dbReference type="EMBL" id="MFC7188720.1"/>
    </source>
</evidence>
<name>A0ABD5YHP8_9EURY</name>
<keyword evidence="3" id="KW-0328">Glycosyltransferase</keyword>
<dbReference type="InterPro" id="IPR028098">
    <property type="entry name" value="Glyco_trans_4-like_N"/>
</dbReference>
<feature type="domain" description="Glycosyltransferase subfamily 4-like N-terminal" evidence="2">
    <location>
        <begin position="19"/>
        <end position="203"/>
    </location>
</feature>
<proteinExistence type="predicted"/>
<sequence length="405" mass="45216">MTETKTLLVIVDGFWPERMGGIAKSLLNEVEGLVAAGHDVVVVTRALDENISLHESSDGYELYRYRAPPKESRRYHLYPLYTVGRLPKLIDRLHEQYEFEVAYVHNPVQSIGLQRADCSIPEVYTYHAPMAGEIAIEAEQGKYGWKTPMAKGAARVFERIEQHVVSSAERVLARSQFMCDEMEQIHGSVSNAEILPLAVDTDRFAFEQDPRSTRETLDLPTDRPILITFRRLKPRVGVDLLIDAMESVVESHPDALLLIGGKGYLRESLEQQVQRLGLDENVRFLGFVPEDELPTYYAAADCSVVPTKELEGFGLSTIESLSCGTPVVATPVGANPEVLGSFDQRLVCDAASATAVATTLNQFLGRDPETMLDERTDCREYCVQNFSQQAVTEQLGELFSAVDRR</sequence>
<dbReference type="GO" id="GO:0016757">
    <property type="term" value="F:glycosyltransferase activity"/>
    <property type="evidence" value="ECO:0007669"/>
    <property type="project" value="UniProtKB-KW"/>
</dbReference>
<gene>
    <name evidence="3" type="ORF">ACFQL7_01870</name>
</gene>
<evidence type="ECO:0000259" key="2">
    <source>
        <dbReference type="Pfam" id="PF13439"/>
    </source>
</evidence>
<protein>
    <submittedName>
        <fullName evidence="3">Glycosyltransferase family 4 protein</fullName>
        <ecNumber evidence="3">2.4.-.-</ecNumber>
    </submittedName>
</protein>
<dbReference type="InterPro" id="IPR001296">
    <property type="entry name" value="Glyco_trans_1"/>
</dbReference>
<keyword evidence="3" id="KW-0808">Transferase</keyword>
<keyword evidence="4" id="KW-1185">Reference proteome</keyword>
<feature type="domain" description="Glycosyl transferase family 1" evidence="1">
    <location>
        <begin position="213"/>
        <end position="373"/>
    </location>
</feature>
<dbReference type="PANTHER" id="PTHR45947:SF3">
    <property type="entry name" value="SULFOQUINOVOSYL TRANSFERASE SQD2"/>
    <property type="match status" value="1"/>
</dbReference>
<organism evidence="3 4">
    <name type="scientific">Halocatena marina</name>
    <dbReference type="NCBI Taxonomy" id="2934937"/>
    <lineage>
        <taxon>Archaea</taxon>
        <taxon>Methanobacteriati</taxon>
        <taxon>Methanobacteriota</taxon>
        <taxon>Stenosarchaea group</taxon>
        <taxon>Halobacteria</taxon>
        <taxon>Halobacteriales</taxon>
        <taxon>Natronomonadaceae</taxon>
        <taxon>Halocatena</taxon>
    </lineage>
</organism>
<reference evidence="3 4" key="1">
    <citation type="journal article" date="2019" name="Int. J. Syst. Evol. Microbiol.">
        <title>The Global Catalogue of Microorganisms (GCM) 10K type strain sequencing project: providing services to taxonomists for standard genome sequencing and annotation.</title>
        <authorList>
            <consortium name="The Broad Institute Genomics Platform"/>
            <consortium name="The Broad Institute Genome Sequencing Center for Infectious Disease"/>
            <person name="Wu L."/>
            <person name="Ma J."/>
        </authorList>
    </citation>
    <scope>NUCLEOTIDE SEQUENCE [LARGE SCALE GENOMIC DNA]</scope>
    <source>
        <strain evidence="3 4">RDMS1</strain>
    </source>
</reference>
<dbReference type="CDD" id="cd03801">
    <property type="entry name" value="GT4_PimA-like"/>
    <property type="match status" value="1"/>
</dbReference>
<dbReference type="Gene3D" id="3.40.50.2000">
    <property type="entry name" value="Glycogen Phosphorylase B"/>
    <property type="match status" value="2"/>
</dbReference>
<dbReference type="InterPro" id="IPR050194">
    <property type="entry name" value="Glycosyltransferase_grp1"/>
</dbReference>
<evidence type="ECO:0000259" key="1">
    <source>
        <dbReference type="Pfam" id="PF00534"/>
    </source>
</evidence>
<dbReference type="Pfam" id="PF00534">
    <property type="entry name" value="Glycos_transf_1"/>
    <property type="match status" value="1"/>
</dbReference>
<dbReference type="EMBL" id="JBHTAX010000001">
    <property type="protein sequence ID" value="MFC7188720.1"/>
    <property type="molecule type" value="Genomic_DNA"/>
</dbReference>
<dbReference type="RefSeq" id="WP_248904282.1">
    <property type="nucleotide sequence ID" value="NZ_CP109979.1"/>
</dbReference>
<dbReference type="Pfam" id="PF13439">
    <property type="entry name" value="Glyco_transf_4"/>
    <property type="match status" value="1"/>
</dbReference>
<dbReference type="PANTHER" id="PTHR45947">
    <property type="entry name" value="SULFOQUINOVOSYL TRANSFERASE SQD2"/>
    <property type="match status" value="1"/>
</dbReference>
<dbReference type="Proteomes" id="UP001596417">
    <property type="component" value="Unassembled WGS sequence"/>
</dbReference>
<dbReference type="EC" id="2.4.-.-" evidence="3"/>
<evidence type="ECO:0000313" key="4">
    <source>
        <dbReference type="Proteomes" id="UP001596417"/>
    </source>
</evidence>
<accession>A0ABD5YHP8</accession>
<comment type="caution">
    <text evidence="3">The sequence shown here is derived from an EMBL/GenBank/DDBJ whole genome shotgun (WGS) entry which is preliminary data.</text>
</comment>
<dbReference type="SUPFAM" id="SSF53756">
    <property type="entry name" value="UDP-Glycosyltransferase/glycogen phosphorylase"/>
    <property type="match status" value="1"/>
</dbReference>
<dbReference type="AlphaFoldDB" id="A0ABD5YHP8"/>
<dbReference type="GeneID" id="76198270"/>